<feature type="compositionally biased region" description="Basic and acidic residues" evidence="5">
    <location>
        <begin position="303"/>
        <end position="333"/>
    </location>
</feature>
<feature type="region of interest" description="Disordered" evidence="5">
    <location>
        <begin position="994"/>
        <end position="1050"/>
    </location>
</feature>
<sequence>MTTDGEGDHTTTSLEVSVTLKTTAESPSTIDITTSATGVVSETAIPSAINGNNPGNSIEVTSPTIADGQLPLEPRLTPGAGVSGAILIITGIVYALIGIKNGWLHTFFSTAYLASLSVTVLIVYILVPPISDAIQGAYVVAAVCTGLILGGVATVFRELTEGLGCLLGGFCFAMWLLTLRAGGLLPETSGKVILITVFTLVGFAFYFSRYTRPYALIGLTSFAGATVTVLGIDCFSRAGLKEFWVYIWNVNDQIFPAGVYTYPLTKGIRVEIAVIVVLTVAGVISQLKLWRVVQEHRAKRAEARAEEQKKREEEEENIGRQIEEDNARERRQWEMVYGNQPPASSTGTGDSGVGDMENEKKNRVSHTTVQRVSSNGSAIEMANLPASDMATSPEIPSQTTNGLMVANKSKDSKVIIRVSPEDGEDGDDEGTPMPEADEKLWLVGGDGEARPLSTLSAQDSQRYSRTSAPVITPLPFTVPDIHDDELDRDDDRSSFATFADEDDRSMTLDKRASRGSLANRLSVGSGNLLRSLSQHSHISQVSKRKSGELVLPKGGESTEDLVSQKRRPSDAESMAATVDGMSLDGSDHVGHAKGGESRWSREIMAEFADTSSKGEPTAQSKPTTYGKHLDVRPYSTAETIATDILNSSTLGESAGSKSKRSSTTNGVGKTEVSHDNGNPTDTLGTEARSEGSKDQKSVARSVASGSGSLTKDRLPSGLSRVALSYRTNEWAKHLSVAEAPEPENIQLNEHPEKQKVVEQEKEASVSVNVDELQQTPATGIAPTIKRSPSSMSNVPPVAAPVHRSTSTTSLQPPSSNGPLSALQIPPHEAPNSSARSSPVQAVSPNPLSTSHSARMKARRLSSDKYIQPIQEENGVADLSTRQSPPLEDRGDSAPSLGPPSPVGIDPRRASRTSITGIVSYSSPQTLLGKREMFLRSKSQSMLFAPPIPEGSEVPPRPVSQIDSSLRYSMSSPYTSQDPDDLPLSQRKELMRQSSMLSVRSNAANAANARPVSSMSFAQAPGPSPSPSPVQPVGADGTHFNSHQPQRHSTLPSQLQREAQMASFRQSVAAELRAGTPVAPSGNNGRETPLQHFGSMASLVGNIGPLNGNNDVQRSIDQQRNMLLSQREQEAQRRELERWEKERSDRAFEERMRRGDLAGAHRDAMRKMQHRVKDR</sequence>
<dbReference type="EMBL" id="CAUWAG010000013">
    <property type="protein sequence ID" value="CAJ2510068.1"/>
    <property type="molecule type" value="Genomic_DNA"/>
</dbReference>
<proteinExistence type="predicted"/>
<evidence type="ECO:0000313" key="9">
    <source>
        <dbReference type="Proteomes" id="UP001295740"/>
    </source>
</evidence>
<feature type="compositionally biased region" description="Polar residues" evidence="5">
    <location>
        <begin position="453"/>
        <end position="469"/>
    </location>
</feature>
<comment type="subcellular location">
    <subcellularLocation>
        <location evidence="1">Membrane</location>
        <topology evidence="1">Multi-pass membrane protein</topology>
    </subcellularLocation>
</comment>
<feature type="transmembrane region" description="Helical" evidence="6">
    <location>
        <begin position="214"/>
        <end position="232"/>
    </location>
</feature>
<feature type="compositionally biased region" description="Polar residues" evidence="5">
    <location>
        <begin position="609"/>
        <end position="623"/>
    </location>
</feature>
<evidence type="ECO:0000256" key="4">
    <source>
        <dbReference type="ARBA" id="ARBA00023136"/>
    </source>
</evidence>
<protein>
    <submittedName>
        <fullName evidence="8">Uu.00g059680.m01.CDS01</fullName>
    </submittedName>
</protein>
<dbReference type="GO" id="GO:0016020">
    <property type="term" value="C:membrane"/>
    <property type="evidence" value="ECO:0007669"/>
    <property type="project" value="UniProtKB-SubCell"/>
</dbReference>
<dbReference type="AlphaFoldDB" id="A0AAI8YM94"/>
<feature type="transmembrane region" description="Helical" evidence="6">
    <location>
        <begin position="163"/>
        <end position="182"/>
    </location>
</feature>
<feature type="compositionally biased region" description="Polar residues" evidence="5">
    <location>
        <begin position="1038"/>
        <end position="1050"/>
    </location>
</feature>
<dbReference type="PANTHER" id="PTHR39469">
    <property type="entry name" value="CHROMOSOME 1, WHOLE GENOME SHOTGUN SEQUENCE"/>
    <property type="match status" value="1"/>
</dbReference>
<feature type="compositionally biased region" description="Basic and acidic residues" evidence="5">
    <location>
        <begin position="585"/>
        <end position="604"/>
    </location>
</feature>
<feature type="transmembrane region" description="Helical" evidence="6">
    <location>
        <begin position="106"/>
        <end position="127"/>
    </location>
</feature>
<feature type="region of interest" description="Disordered" evidence="5">
    <location>
        <begin position="446"/>
        <end position="518"/>
    </location>
</feature>
<feature type="transmembrane region" description="Helical" evidence="6">
    <location>
        <begin position="80"/>
        <end position="99"/>
    </location>
</feature>
<name>A0AAI8YM94_9PEZI</name>
<feature type="transmembrane region" description="Helical" evidence="6">
    <location>
        <begin position="188"/>
        <end position="207"/>
    </location>
</feature>
<feature type="region of interest" description="Disordered" evidence="5">
    <location>
        <begin position="1123"/>
        <end position="1174"/>
    </location>
</feature>
<evidence type="ECO:0000256" key="1">
    <source>
        <dbReference type="ARBA" id="ARBA00004141"/>
    </source>
</evidence>
<evidence type="ECO:0000256" key="2">
    <source>
        <dbReference type="ARBA" id="ARBA00022692"/>
    </source>
</evidence>
<feature type="region of interest" description="Disordered" evidence="5">
    <location>
        <begin position="534"/>
        <end position="718"/>
    </location>
</feature>
<keyword evidence="4 6" id="KW-0472">Membrane</keyword>
<dbReference type="PANTHER" id="PTHR39469:SF1">
    <property type="entry name" value="DUF4203 DOMAIN-CONTAINING PROTEIN"/>
    <property type="match status" value="1"/>
</dbReference>
<reference evidence="8" key="1">
    <citation type="submission" date="2023-10" db="EMBL/GenBank/DDBJ databases">
        <authorList>
            <person name="Hackl T."/>
        </authorList>
    </citation>
    <scope>NUCLEOTIDE SEQUENCE</scope>
</reference>
<comment type="caution">
    <text evidence="8">The sequence shown here is derived from an EMBL/GenBank/DDBJ whole genome shotgun (WGS) entry which is preliminary data.</text>
</comment>
<feature type="region of interest" description="Disordered" evidence="5">
    <location>
        <begin position="303"/>
        <end position="373"/>
    </location>
</feature>
<accession>A0AAI8YM94</accession>
<feature type="compositionally biased region" description="Basic and acidic residues" evidence="5">
    <location>
        <begin position="687"/>
        <end position="697"/>
    </location>
</feature>
<feature type="domain" description="TM7S3/TM198-like" evidence="7">
    <location>
        <begin position="84"/>
        <end position="287"/>
    </location>
</feature>
<organism evidence="8 9">
    <name type="scientific">Anthostomella pinea</name>
    <dbReference type="NCBI Taxonomy" id="933095"/>
    <lineage>
        <taxon>Eukaryota</taxon>
        <taxon>Fungi</taxon>
        <taxon>Dikarya</taxon>
        <taxon>Ascomycota</taxon>
        <taxon>Pezizomycotina</taxon>
        <taxon>Sordariomycetes</taxon>
        <taxon>Xylariomycetidae</taxon>
        <taxon>Xylariales</taxon>
        <taxon>Xylariaceae</taxon>
        <taxon>Anthostomella</taxon>
    </lineage>
</organism>
<evidence type="ECO:0000256" key="5">
    <source>
        <dbReference type="SAM" id="MobiDB-lite"/>
    </source>
</evidence>
<dbReference type="Proteomes" id="UP001295740">
    <property type="component" value="Unassembled WGS sequence"/>
</dbReference>
<keyword evidence="9" id="KW-1185">Reference proteome</keyword>
<feature type="compositionally biased region" description="Low complexity" evidence="5">
    <location>
        <begin position="698"/>
        <end position="708"/>
    </location>
</feature>
<feature type="compositionally biased region" description="Basic and acidic residues" evidence="5">
    <location>
        <begin position="749"/>
        <end position="763"/>
    </location>
</feature>
<evidence type="ECO:0000256" key="6">
    <source>
        <dbReference type="SAM" id="Phobius"/>
    </source>
</evidence>
<keyword evidence="2 6" id="KW-0812">Transmembrane</keyword>
<evidence type="ECO:0000259" key="7">
    <source>
        <dbReference type="Pfam" id="PF13886"/>
    </source>
</evidence>
<keyword evidence="3 6" id="KW-1133">Transmembrane helix</keyword>
<evidence type="ECO:0000313" key="8">
    <source>
        <dbReference type="EMBL" id="CAJ2510068.1"/>
    </source>
</evidence>
<feature type="compositionally biased region" description="Polar residues" evidence="5">
    <location>
        <begin position="636"/>
        <end position="651"/>
    </location>
</feature>
<gene>
    <name evidence="8" type="ORF">KHLLAP_LOCUS10536</name>
</gene>
<evidence type="ECO:0000256" key="3">
    <source>
        <dbReference type="ARBA" id="ARBA00022989"/>
    </source>
</evidence>
<feature type="transmembrane region" description="Helical" evidence="6">
    <location>
        <begin position="133"/>
        <end position="156"/>
    </location>
</feature>
<dbReference type="InterPro" id="IPR025256">
    <property type="entry name" value="TM7S3/TM198-like_dom"/>
</dbReference>
<feature type="compositionally biased region" description="Polar residues" evidence="5">
    <location>
        <begin position="830"/>
        <end position="852"/>
    </location>
</feature>
<feature type="region of interest" description="Disordered" evidence="5">
    <location>
        <begin position="737"/>
        <end position="916"/>
    </location>
</feature>
<feature type="compositionally biased region" description="Basic and acidic residues" evidence="5">
    <location>
        <begin position="1126"/>
        <end position="1174"/>
    </location>
</feature>
<dbReference type="Pfam" id="PF13886">
    <property type="entry name" value="TM7S3_TM198"/>
    <property type="match status" value="1"/>
</dbReference>